<reference evidence="3" key="1">
    <citation type="submission" date="2023-08" db="EMBL/GenBank/DDBJ databases">
        <authorList>
            <person name="Audoor S."/>
            <person name="Bilcke G."/>
        </authorList>
    </citation>
    <scope>NUCLEOTIDE SEQUENCE</scope>
</reference>
<proteinExistence type="predicted"/>
<dbReference type="Proteomes" id="UP001295423">
    <property type="component" value="Unassembled WGS sequence"/>
</dbReference>
<dbReference type="Gene3D" id="1.20.120.290">
    <property type="entry name" value="Oxygen-evolving enhancer protein 3 (PsbQ), four-helix up-down bundle"/>
    <property type="match status" value="1"/>
</dbReference>
<keyword evidence="1" id="KW-0793">Thylakoid</keyword>
<organism evidence="3 4">
    <name type="scientific">Cylindrotheca closterium</name>
    <dbReference type="NCBI Taxonomy" id="2856"/>
    <lineage>
        <taxon>Eukaryota</taxon>
        <taxon>Sar</taxon>
        <taxon>Stramenopiles</taxon>
        <taxon>Ochrophyta</taxon>
        <taxon>Bacillariophyta</taxon>
        <taxon>Bacillariophyceae</taxon>
        <taxon>Bacillariophycidae</taxon>
        <taxon>Bacillariales</taxon>
        <taxon>Bacillariaceae</taxon>
        <taxon>Cylindrotheca</taxon>
    </lineage>
</organism>
<sequence length="196" mass="20840">MKLSLTLAFITGAAAFSQESSRRQALSGIAAAGAALVPAAANAAAGESPRFSVFGLIGDGGAYSEGAAYGSDQSTKVYSPYSVYGEASEKSLYKEGAAEYVARKKAVVAESKVRLQKLPAYVAKSKWFEVTDELSRFMYETRSSINYLSTTPEQKKAAKEFYVAIENVANNARLKRQDACAAAVSDAIAKLEALSF</sequence>
<comment type="caution">
    <text evidence="3">The sequence shown here is derived from an EMBL/GenBank/DDBJ whole genome shotgun (WGS) entry which is preliminary data.</text>
</comment>
<dbReference type="AlphaFoldDB" id="A0AAD2FS82"/>
<dbReference type="InterPro" id="IPR023222">
    <property type="entry name" value="PsbQ-like_dom_sf"/>
</dbReference>
<protein>
    <submittedName>
        <fullName evidence="3">Uncharacterized protein</fullName>
    </submittedName>
</protein>
<dbReference type="PROSITE" id="PS51318">
    <property type="entry name" value="TAT"/>
    <property type="match status" value="1"/>
</dbReference>
<evidence type="ECO:0000313" key="3">
    <source>
        <dbReference type="EMBL" id="CAJ1951680.1"/>
    </source>
</evidence>
<keyword evidence="4" id="KW-1185">Reference proteome</keyword>
<feature type="signal peptide" evidence="2">
    <location>
        <begin position="1"/>
        <end position="15"/>
    </location>
</feature>
<accession>A0AAD2FS82</accession>
<evidence type="ECO:0000256" key="1">
    <source>
        <dbReference type="ARBA" id="ARBA00023078"/>
    </source>
</evidence>
<name>A0AAD2FS82_9STRA</name>
<evidence type="ECO:0000313" key="4">
    <source>
        <dbReference type="Proteomes" id="UP001295423"/>
    </source>
</evidence>
<feature type="chain" id="PRO_5042268030" evidence="2">
    <location>
        <begin position="16"/>
        <end position="196"/>
    </location>
</feature>
<gene>
    <name evidence="3" type="ORF">CYCCA115_LOCUS13184</name>
</gene>
<dbReference type="InterPro" id="IPR006311">
    <property type="entry name" value="TAT_signal"/>
</dbReference>
<dbReference type="SUPFAM" id="SSF101112">
    <property type="entry name" value="Oxygen-evolving enhancer protein 3"/>
    <property type="match status" value="1"/>
</dbReference>
<evidence type="ECO:0000256" key="2">
    <source>
        <dbReference type="SAM" id="SignalP"/>
    </source>
</evidence>
<dbReference type="EMBL" id="CAKOGP040001792">
    <property type="protein sequence ID" value="CAJ1951680.1"/>
    <property type="molecule type" value="Genomic_DNA"/>
</dbReference>
<keyword evidence="2" id="KW-0732">Signal</keyword>